<evidence type="ECO:0000256" key="8">
    <source>
        <dbReference type="PIRSR" id="PIRSR601929-1"/>
    </source>
</evidence>
<keyword evidence="4" id="KW-0964">Secreted</keyword>
<comment type="subcellular location">
    <subcellularLocation>
        <location evidence="1">Secreted</location>
        <location evidence="1">Extracellular space</location>
        <location evidence="1">Apoplast</location>
    </subcellularLocation>
</comment>
<evidence type="ECO:0000256" key="5">
    <source>
        <dbReference type="ARBA" id="ARBA00022723"/>
    </source>
</evidence>
<keyword evidence="6 10" id="KW-1015">Disulfide bond</keyword>
<dbReference type="PROSITE" id="PS00725">
    <property type="entry name" value="GERMIN"/>
    <property type="match status" value="1"/>
</dbReference>
<dbReference type="SMART" id="SM00835">
    <property type="entry name" value="Cupin_1"/>
    <property type="match status" value="1"/>
</dbReference>
<evidence type="ECO:0000313" key="14">
    <source>
        <dbReference type="EMBL" id="KAG6470299.1"/>
    </source>
</evidence>
<dbReference type="CDD" id="cd02241">
    <property type="entry name" value="cupin_OxOx"/>
    <property type="match status" value="1"/>
</dbReference>
<dbReference type="GO" id="GO:0030145">
    <property type="term" value="F:manganese ion binding"/>
    <property type="evidence" value="ECO:0007669"/>
    <property type="project" value="InterPro"/>
</dbReference>
<sequence>MASDLSLLLIVALVAALSFSQALARDPGALQDFCVADSMSKVIVNGFTCKNPELVKVDDFFLSGLNVPRSTMNKVASNVTLINANIIPGLNTLGISMARVDYAPRGLNPPHIHPRATELQTVLEGSLYVGFITSNPENKLVTKVLNKGDVFVFPQGLIHFQFNLGRTRALAMSFLSSQNPGVITIANTIFGSKPNISDDILSKAFQVDKKTIDWIQSHNSLEKSKTGNDFLKKEAESHVANAETKLVELSTNENLTDIEKEPTEGSKAEMEQGESQTIEEQPTEAYEAERKETEPCEVEEPSTELSKPEMNASEQLEIENQSLTCCPIHLLEA</sequence>
<dbReference type="InterPro" id="IPR011051">
    <property type="entry name" value="RmlC_Cupin_sf"/>
</dbReference>
<feature type="disulfide bond" evidence="10">
    <location>
        <begin position="34"/>
        <end position="49"/>
    </location>
</feature>
<evidence type="ECO:0000256" key="9">
    <source>
        <dbReference type="PIRSR" id="PIRSR601929-2"/>
    </source>
</evidence>
<dbReference type="GO" id="GO:0048046">
    <property type="term" value="C:apoplast"/>
    <property type="evidence" value="ECO:0007669"/>
    <property type="project" value="UniProtKB-SubCell"/>
</dbReference>
<evidence type="ECO:0000256" key="6">
    <source>
        <dbReference type="ARBA" id="ARBA00023157"/>
    </source>
</evidence>
<dbReference type="SUPFAM" id="SSF51182">
    <property type="entry name" value="RmlC-like cupins"/>
    <property type="match status" value="1"/>
</dbReference>
<dbReference type="EMBL" id="JACMSC010000021">
    <property type="protein sequence ID" value="KAG6470299.1"/>
    <property type="molecule type" value="Genomic_DNA"/>
</dbReference>
<dbReference type="PANTHER" id="PTHR31238">
    <property type="entry name" value="GERMIN-LIKE PROTEIN SUBFAMILY 3 MEMBER 3"/>
    <property type="match status" value="1"/>
</dbReference>
<evidence type="ECO:0000259" key="13">
    <source>
        <dbReference type="SMART" id="SM00835"/>
    </source>
</evidence>
<keyword evidence="7 8" id="KW-0464">Manganese</keyword>
<keyword evidence="15" id="KW-1185">Reference proteome</keyword>
<comment type="caution">
    <text evidence="14">The sequence shown here is derived from an EMBL/GenBank/DDBJ whole genome shotgun (WGS) entry which is preliminary data.</text>
</comment>
<feature type="compositionally biased region" description="Basic and acidic residues" evidence="11">
    <location>
        <begin position="257"/>
        <end position="270"/>
    </location>
</feature>
<protein>
    <recommendedName>
        <fullName evidence="13">Cupin type-1 domain-containing protein</fullName>
    </recommendedName>
</protein>
<feature type="signal peptide" evidence="12">
    <location>
        <begin position="1"/>
        <end position="24"/>
    </location>
</feature>
<evidence type="ECO:0000256" key="3">
    <source>
        <dbReference type="ARBA" id="ARBA00022523"/>
    </source>
</evidence>
<feature type="compositionally biased region" description="Polar residues" evidence="11">
    <location>
        <begin position="312"/>
        <end position="322"/>
    </location>
</feature>
<dbReference type="InterPro" id="IPR019780">
    <property type="entry name" value="Germin_Mn-BS"/>
</dbReference>
<feature type="binding site" evidence="8">
    <location>
        <position position="108"/>
    </location>
    <ligand>
        <name>oxalate</name>
        <dbReference type="ChEBI" id="CHEBI:30623"/>
    </ligand>
</feature>
<evidence type="ECO:0000256" key="4">
    <source>
        <dbReference type="ARBA" id="ARBA00022525"/>
    </source>
</evidence>
<keyword evidence="3" id="KW-0052">Apoplast</keyword>
<dbReference type="Pfam" id="PF00190">
    <property type="entry name" value="Cupin_1"/>
    <property type="match status" value="1"/>
</dbReference>
<dbReference type="InterPro" id="IPR006045">
    <property type="entry name" value="Cupin_1"/>
</dbReference>
<dbReference type="InterPro" id="IPR014710">
    <property type="entry name" value="RmlC-like_jellyroll"/>
</dbReference>
<feature type="binding site" evidence="9">
    <location>
        <position position="111"/>
    </location>
    <ligand>
        <name>Mn(2+)</name>
        <dbReference type="ChEBI" id="CHEBI:29035"/>
    </ligand>
</feature>
<dbReference type="Proteomes" id="UP000734854">
    <property type="component" value="Unassembled WGS sequence"/>
</dbReference>
<feature type="binding site" evidence="9">
    <location>
        <position position="159"/>
    </location>
    <ligand>
        <name>Mn(2+)</name>
        <dbReference type="ChEBI" id="CHEBI:29035"/>
    </ligand>
</feature>
<accession>A0A8J5CBE0</accession>
<evidence type="ECO:0000256" key="7">
    <source>
        <dbReference type="ARBA" id="ARBA00023211"/>
    </source>
</evidence>
<feature type="binding site" evidence="8">
    <location>
        <position position="118"/>
    </location>
    <ligand>
        <name>oxalate</name>
        <dbReference type="ChEBI" id="CHEBI:30623"/>
    </ligand>
</feature>
<name>A0A8J5CBE0_ZINOF</name>
<organism evidence="14 15">
    <name type="scientific">Zingiber officinale</name>
    <name type="common">Ginger</name>
    <name type="synonym">Amomum zingiber</name>
    <dbReference type="NCBI Taxonomy" id="94328"/>
    <lineage>
        <taxon>Eukaryota</taxon>
        <taxon>Viridiplantae</taxon>
        <taxon>Streptophyta</taxon>
        <taxon>Embryophyta</taxon>
        <taxon>Tracheophyta</taxon>
        <taxon>Spermatophyta</taxon>
        <taxon>Magnoliopsida</taxon>
        <taxon>Liliopsida</taxon>
        <taxon>Zingiberales</taxon>
        <taxon>Zingiberaceae</taxon>
        <taxon>Zingiber</taxon>
    </lineage>
</organism>
<feature type="binding site" evidence="9">
    <location>
        <position position="113"/>
    </location>
    <ligand>
        <name>Mn(2+)</name>
        <dbReference type="ChEBI" id="CHEBI:29035"/>
    </ligand>
</feature>
<evidence type="ECO:0000256" key="10">
    <source>
        <dbReference type="PIRSR" id="PIRSR601929-3"/>
    </source>
</evidence>
<reference evidence="14 15" key="1">
    <citation type="submission" date="2020-08" db="EMBL/GenBank/DDBJ databases">
        <title>Plant Genome Project.</title>
        <authorList>
            <person name="Zhang R.-G."/>
        </authorList>
    </citation>
    <scope>NUCLEOTIDE SEQUENCE [LARGE SCALE GENOMIC DNA]</scope>
    <source>
        <tissue evidence="14">Rhizome</tissue>
    </source>
</reference>
<feature type="chain" id="PRO_5035232180" description="Cupin type-1 domain-containing protein" evidence="12">
    <location>
        <begin position="25"/>
        <end position="333"/>
    </location>
</feature>
<feature type="binding site" evidence="9">
    <location>
        <position position="118"/>
    </location>
    <ligand>
        <name>Mn(2+)</name>
        <dbReference type="ChEBI" id="CHEBI:29035"/>
    </ligand>
</feature>
<gene>
    <name evidence="14" type="ORF">ZIOFF_071364</name>
</gene>
<feature type="region of interest" description="Disordered" evidence="11">
    <location>
        <begin position="250"/>
        <end position="322"/>
    </location>
</feature>
<evidence type="ECO:0000256" key="12">
    <source>
        <dbReference type="SAM" id="SignalP"/>
    </source>
</evidence>
<dbReference type="FunFam" id="2.60.120.10:FF:000005">
    <property type="entry name" value="Germin-like protein subfamily 1 member 8"/>
    <property type="match status" value="1"/>
</dbReference>
<proteinExistence type="inferred from homology"/>
<dbReference type="InterPro" id="IPR001929">
    <property type="entry name" value="Germin"/>
</dbReference>
<evidence type="ECO:0000256" key="11">
    <source>
        <dbReference type="SAM" id="MobiDB-lite"/>
    </source>
</evidence>
<evidence type="ECO:0000256" key="1">
    <source>
        <dbReference type="ARBA" id="ARBA00004271"/>
    </source>
</evidence>
<keyword evidence="12" id="KW-0732">Signal</keyword>
<evidence type="ECO:0000256" key="2">
    <source>
        <dbReference type="ARBA" id="ARBA00007456"/>
    </source>
</evidence>
<feature type="domain" description="Cupin type-1" evidence="13">
    <location>
        <begin position="63"/>
        <end position="213"/>
    </location>
</feature>
<feature type="binding site" evidence="8">
    <location>
        <position position="113"/>
    </location>
    <ligand>
        <name>oxalate</name>
        <dbReference type="ChEBI" id="CHEBI:30623"/>
    </ligand>
</feature>
<dbReference type="PRINTS" id="PR00325">
    <property type="entry name" value="GERMIN"/>
</dbReference>
<evidence type="ECO:0000313" key="15">
    <source>
        <dbReference type="Proteomes" id="UP000734854"/>
    </source>
</evidence>
<dbReference type="Gene3D" id="2.60.120.10">
    <property type="entry name" value="Jelly Rolls"/>
    <property type="match status" value="1"/>
</dbReference>
<comment type="similarity">
    <text evidence="2">Belongs to the germin family.</text>
</comment>
<keyword evidence="5 8" id="KW-0479">Metal-binding</keyword>
<dbReference type="AlphaFoldDB" id="A0A8J5CBE0"/>